<dbReference type="PANTHER" id="PTHR12968:SF4">
    <property type="entry name" value="TECTONIC-LIKE COMPLEX MEMBER MKS1"/>
    <property type="match status" value="1"/>
</dbReference>
<dbReference type="AlphaFoldDB" id="A0AAE0F4X8"/>
<feature type="compositionally biased region" description="Basic and acidic residues" evidence="7">
    <location>
        <begin position="51"/>
        <end position="95"/>
    </location>
</feature>
<dbReference type="SUPFAM" id="SSF48726">
    <property type="entry name" value="Immunoglobulin"/>
    <property type="match status" value="3"/>
</dbReference>
<dbReference type="InterPro" id="IPR013783">
    <property type="entry name" value="Ig-like_fold"/>
</dbReference>
<proteinExistence type="predicted"/>
<feature type="region of interest" description="Disordered" evidence="7">
    <location>
        <begin position="608"/>
        <end position="627"/>
    </location>
</feature>
<evidence type="ECO:0000256" key="7">
    <source>
        <dbReference type="SAM" id="MobiDB-lite"/>
    </source>
</evidence>
<keyword evidence="6" id="KW-0175">Coiled coil</keyword>
<evidence type="ECO:0000313" key="10">
    <source>
        <dbReference type="Proteomes" id="UP001190700"/>
    </source>
</evidence>
<sequence length="927" mass="102260">MEEKTVHYKSADPMQNLVITVVLTPISGPRNRKQIVEAQQAAEKSQNAGSESKKGKGAGEDKADQEGTEGSKNEENEVDRGETSDEKRGEGRDDEPNPGPVMENLDQSPGRRHNLRVNAPAQSEVSGSKTIEARFKWQEKVFAKSEVSKYVAMTAPDSALASKYKREIEEKRAKNIFSGEQLYTYVHADEFSQLSEETRHVTTSPGEHFNHLVRLMFNNSGRNKQMQLGTGFQTMYIMAELGDEANAEQQEANEKADGDEAASAVDDVERKVLACIKAYSNGTFDMRPGFSQPDTSYRLELSSGAVYEYVLINAIEQDLTKLKKAQLRAEKMEKEALSAAESRRAHGGLHAANLLSFQPCPGPSPDAMRAVINMEIVAGRGFGHDYLYVEYFIKMDNGMWQLVEGRDYIRGITHISKTVKYPSEDPLQEDAFWVKQNQVAHWCFPIELELVCQEERAGKHWPMIYFQVFSYDSWDRLRTEGYCYLNLGDASPGSKVHYLRCWRPLGSIRDQMSDFFVGGSRELQDISSVAAPQGHSGKVLNKYGFSTETSGELKIRTNVLYHGRNVVPRQAPTASTVAAAPATNVLRKSAPRTMAAIVERARKRLAEARGGSAGSAKESSDKGPNKAVVGLSITQHPTDAEVLEGARARFVVRAAANPGAPQRLSYQWMKGMVPIEGATLPELTLRAATWKNEGSYCCEVKGTKGGLQVSKAATLVVKGQKPQGPTIQKHPTSVQARAGAQVTLRVAADGEELAYQWLLEGRELPGKDDATLLIEEVSSQCCGAYSCRVQDSQGRTVTSRSASVELVGSSDAHLVKDAKNEEPPKSKGPVIQKHPKSVQARTGAQVTLRVVADGEELAYQWLFEGRELPGKDDPTLVIEEMNWQYRGKYSCQVEDANGNTVTSNHASVDVLESSDKDLVDELMDYDD</sequence>
<dbReference type="InterPro" id="IPR010796">
    <property type="entry name" value="C2_B9-type_dom"/>
</dbReference>
<name>A0AAE0F4X8_9CHLO</name>
<dbReference type="InterPro" id="IPR007110">
    <property type="entry name" value="Ig-like_dom"/>
</dbReference>
<keyword evidence="2" id="KW-0963">Cytoplasm</keyword>
<dbReference type="InterPro" id="IPR003598">
    <property type="entry name" value="Ig_sub2"/>
</dbReference>
<keyword evidence="10" id="KW-1185">Reference proteome</keyword>
<dbReference type="EMBL" id="LGRX02025550">
    <property type="protein sequence ID" value="KAK3252231.1"/>
    <property type="molecule type" value="Genomic_DNA"/>
</dbReference>
<evidence type="ECO:0000256" key="2">
    <source>
        <dbReference type="ARBA" id="ARBA00022490"/>
    </source>
</evidence>
<protein>
    <recommendedName>
        <fullName evidence="8">Ig-like domain-containing protein</fullName>
    </recommendedName>
</protein>
<keyword evidence="3" id="KW-0970">Cilium biogenesis/degradation</keyword>
<dbReference type="SMART" id="SM00409">
    <property type="entry name" value="IG"/>
    <property type="match status" value="3"/>
</dbReference>
<dbReference type="PANTHER" id="PTHR12968">
    <property type="entry name" value="B9 DOMAIN-CONTAINING"/>
    <property type="match status" value="1"/>
</dbReference>
<evidence type="ECO:0000256" key="5">
    <source>
        <dbReference type="ARBA" id="ARBA00023273"/>
    </source>
</evidence>
<comment type="subcellular location">
    <subcellularLocation>
        <location evidence="1">Cytoplasm</location>
        <location evidence="1">Cytoskeleton</location>
        <location evidence="1">Cilium basal body</location>
    </subcellularLocation>
</comment>
<reference evidence="9 10" key="1">
    <citation type="journal article" date="2015" name="Genome Biol. Evol.">
        <title>Comparative Genomics of a Bacterivorous Green Alga Reveals Evolutionary Causalities and Consequences of Phago-Mixotrophic Mode of Nutrition.</title>
        <authorList>
            <person name="Burns J.A."/>
            <person name="Paasch A."/>
            <person name="Narechania A."/>
            <person name="Kim E."/>
        </authorList>
    </citation>
    <scope>NUCLEOTIDE SEQUENCE [LARGE SCALE GENOMIC DNA]</scope>
    <source>
        <strain evidence="9 10">PLY_AMNH</strain>
    </source>
</reference>
<dbReference type="GO" id="GO:0036038">
    <property type="term" value="C:MKS complex"/>
    <property type="evidence" value="ECO:0007669"/>
    <property type="project" value="TreeGrafter"/>
</dbReference>
<dbReference type="Proteomes" id="UP001190700">
    <property type="component" value="Unassembled WGS sequence"/>
</dbReference>
<evidence type="ECO:0000313" key="9">
    <source>
        <dbReference type="EMBL" id="KAK3252231.1"/>
    </source>
</evidence>
<feature type="domain" description="Ig-like" evidence="8">
    <location>
        <begin position="829"/>
        <end position="909"/>
    </location>
</feature>
<gene>
    <name evidence="9" type="ORF">CYMTET_38474</name>
</gene>
<dbReference type="InterPro" id="IPR036179">
    <property type="entry name" value="Ig-like_dom_sf"/>
</dbReference>
<organism evidence="9 10">
    <name type="scientific">Cymbomonas tetramitiformis</name>
    <dbReference type="NCBI Taxonomy" id="36881"/>
    <lineage>
        <taxon>Eukaryota</taxon>
        <taxon>Viridiplantae</taxon>
        <taxon>Chlorophyta</taxon>
        <taxon>Pyramimonadophyceae</taxon>
        <taxon>Pyramimonadales</taxon>
        <taxon>Pyramimonadaceae</taxon>
        <taxon>Cymbomonas</taxon>
    </lineage>
</organism>
<feature type="region of interest" description="Disordered" evidence="7">
    <location>
        <begin position="26"/>
        <end position="128"/>
    </location>
</feature>
<feature type="domain" description="Ig-like" evidence="8">
    <location>
        <begin position="725"/>
        <end position="803"/>
    </location>
</feature>
<comment type="caution">
    <text evidence="9">The sequence shown here is derived from an EMBL/GenBank/DDBJ whole genome shotgun (WGS) entry which is preliminary data.</text>
</comment>
<evidence type="ECO:0000256" key="1">
    <source>
        <dbReference type="ARBA" id="ARBA00004120"/>
    </source>
</evidence>
<dbReference type="Pfam" id="PF13927">
    <property type="entry name" value="Ig_3"/>
    <property type="match status" value="1"/>
</dbReference>
<dbReference type="Pfam" id="PF07162">
    <property type="entry name" value="B9-C2"/>
    <property type="match status" value="1"/>
</dbReference>
<dbReference type="GO" id="GO:0060271">
    <property type="term" value="P:cilium assembly"/>
    <property type="evidence" value="ECO:0007669"/>
    <property type="project" value="TreeGrafter"/>
</dbReference>
<feature type="domain" description="Ig-like" evidence="8">
    <location>
        <begin position="624"/>
        <end position="714"/>
    </location>
</feature>
<feature type="coiled-coil region" evidence="6">
    <location>
        <begin position="312"/>
        <end position="342"/>
    </location>
</feature>
<evidence type="ECO:0000259" key="8">
    <source>
        <dbReference type="PROSITE" id="PS50835"/>
    </source>
</evidence>
<keyword evidence="5" id="KW-0966">Cell projection</keyword>
<dbReference type="PROSITE" id="PS51381">
    <property type="entry name" value="C2_B9"/>
    <property type="match status" value="1"/>
</dbReference>
<dbReference type="Gene3D" id="2.60.40.10">
    <property type="entry name" value="Immunoglobulins"/>
    <property type="match status" value="3"/>
</dbReference>
<evidence type="ECO:0000256" key="3">
    <source>
        <dbReference type="ARBA" id="ARBA00022794"/>
    </source>
</evidence>
<evidence type="ECO:0000256" key="6">
    <source>
        <dbReference type="SAM" id="Coils"/>
    </source>
</evidence>
<dbReference type="InterPro" id="IPR003599">
    <property type="entry name" value="Ig_sub"/>
</dbReference>
<dbReference type="PROSITE" id="PS50835">
    <property type="entry name" value="IG_LIKE"/>
    <property type="match status" value="3"/>
</dbReference>
<keyword evidence="4" id="KW-0206">Cytoskeleton</keyword>
<evidence type="ECO:0000256" key="4">
    <source>
        <dbReference type="ARBA" id="ARBA00023212"/>
    </source>
</evidence>
<dbReference type="SMART" id="SM00408">
    <property type="entry name" value="IGc2"/>
    <property type="match status" value="3"/>
</dbReference>
<accession>A0AAE0F4X8</accession>